<dbReference type="InterPro" id="IPR057204">
    <property type="entry name" value="DUF7882"/>
</dbReference>
<evidence type="ECO:0000313" key="3">
    <source>
        <dbReference type="Proteomes" id="UP000306192"/>
    </source>
</evidence>
<dbReference type="Pfam" id="PF25355">
    <property type="entry name" value="DUF7882"/>
    <property type="match status" value="1"/>
</dbReference>
<sequence length="110" mass="11933">MGSLTYDGTEIELNDRTLTHLQIVIMQKLRRAESFAMSWALSPDVGSGRASIWLHPAIPLYFRFSGSRAPAINPAWLAELTASANSSRGLIVMPENPPATIAALVRASPN</sequence>
<dbReference type="RefSeq" id="WP_136642935.1">
    <property type="nucleotide sequence ID" value="NZ_QYRT01000031.1"/>
</dbReference>
<reference evidence="2 3" key="1">
    <citation type="journal article" date="2019" name="Microorganisms">
        <title>Systematic Affiliation and Genome Analysis of Subtercola vilae DB165(T) with Particular Emphasis on Cold Adaptation of an Isolate from a High-Altitude Cold Volcano Lake.</title>
        <authorList>
            <person name="Villalobos A.S."/>
            <person name="Wiese J."/>
            <person name="Imhoff J.F."/>
            <person name="Dorador C."/>
            <person name="Keller A."/>
            <person name="Hentschel U."/>
        </authorList>
    </citation>
    <scope>NUCLEOTIDE SEQUENCE [LARGE SCALE GENOMIC DNA]</scope>
    <source>
        <strain evidence="2 3">DB165</strain>
    </source>
</reference>
<proteinExistence type="predicted"/>
<comment type="caution">
    <text evidence="2">The sequence shown here is derived from an EMBL/GenBank/DDBJ whole genome shotgun (WGS) entry which is preliminary data.</text>
</comment>
<evidence type="ECO:0000313" key="2">
    <source>
        <dbReference type="EMBL" id="TIH33819.1"/>
    </source>
</evidence>
<dbReference type="AlphaFoldDB" id="A0A4T2BRY6"/>
<gene>
    <name evidence="2" type="ORF">D4765_14125</name>
</gene>
<feature type="domain" description="DUF7882" evidence="1">
    <location>
        <begin position="1"/>
        <end position="95"/>
    </location>
</feature>
<evidence type="ECO:0000259" key="1">
    <source>
        <dbReference type="Pfam" id="PF25355"/>
    </source>
</evidence>
<protein>
    <recommendedName>
        <fullName evidence="1">DUF7882 domain-containing protein</fullName>
    </recommendedName>
</protein>
<organism evidence="2 3">
    <name type="scientific">Subtercola vilae</name>
    <dbReference type="NCBI Taxonomy" id="2056433"/>
    <lineage>
        <taxon>Bacteria</taxon>
        <taxon>Bacillati</taxon>
        <taxon>Actinomycetota</taxon>
        <taxon>Actinomycetes</taxon>
        <taxon>Micrococcales</taxon>
        <taxon>Microbacteriaceae</taxon>
        <taxon>Subtercola</taxon>
    </lineage>
</organism>
<dbReference type="Proteomes" id="UP000306192">
    <property type="component" value="Unassembled WGS sequence"/>
</dbReference>
<keyword evidence="3" id="KW-1185">Reference proteome</keyword>
<dbReference type="EMBL" id="QYRT01000031">
    <property type="protein sequence ID" value="TIH33819.1"/>
    <property type="molecule type" value="Genomic_DNA"/>
</dbReference>
<accession>A0A4T2BRY6</accession>
<dbReference type="OrthoDB" id="5123855at2"/>
<name>A0A4T2BRY6_9MICO</name>